<keyword evidence="2" id="KW-1185">Reference proteome</keyword>
<dbReference type="Proteomes" id="UP000184245">
    <property type="component" value="Unassembled WGS sequence"/>
</dbReference>
<accession>A0A1M4VX83</accession>
<protein>
    <submittedName>
        <fullName evidence="1">Uncharacterized protein</fullName>
    </submittedName>
</protein>
<dbReference type="AlphaFoldDB" id="A0A1M4VX83"/>
<proteinExistence type="predicted"/>
<reference evidence="1 2" key="1">
    <citation type="submission" date="2016-11" db="EMBL/GenBank/DDBJ databases">
        <authorList>
            <person name="Jaros S."/>
            <person name="Januszkiewicz K."/>
            <person name="Wedrychowicz H."/>
        </authorList>
    </citation>
    <scope>NUCLEOTIDE SEQUENCE [LARGE SCALE GENOMIC DNA]</scope>
    <source>
        <strain evidence="1 2">DSM 17459</strain>
    </source>
</reference>
<evidence type="ECO:0000313" key="1">
    <source>
        <dbReference type="EMBL" id="SHE73601.1"/>
    </source>
</evidence>
<name>A0A1M4VX83_9CLOT</name>
<dbReference type="EMBL" id="FQVI01000005">
    <property type="protein sequence ID" value="SHE73601.1"/>
    <property type="molecule type" value="Genomic_DNA"/>
</dbReference>
<evidence type="ECO:0000313" key="2">
    <source>
        <dbReference type="Proteomes" id="UP000184245"/>
    </source>
</evidence>
<dbReference type="STRING" id="1122155.SAMN02745158_01377"/>
<dbReference type="RefSeq" id="WP_072850249.1">
    <property type="nucleotide sequence ID" value="NZ_FQVI01000005.1"/>
</dbReference>
<gene>
    <name evidence="1" type="ORF">SAMN02745158_01377</name>
</gene>
<organism evidence="1 2">
    <name type="scientific">Lactonifactor longoviformis DSM 17459</name>
    <dbReference type="NCBI Taxonomy" id="1122155"/>
    <lineage>
        <taxon>Bacteria</taxon>
        <taxon>Bacillati</taxon>
        <taxon>Bacillota</taxon>
        <taxon>Clostridia</taxon>
        <taxon>Eubacteriales</taxon>
        <taxon>Clostridiaceae</taxon>
        <taxon>Lactonifactor</taxon>
    </lineage>
</organism>
<sequence>MNEIDVTLSVVIDNTTSECEQVIQELMEKHRLAPDTMELILERVLANIRAVKCRLYASAIISKQSCKEEKVEKIGTVEEMCKDLQEKGIHTTVKSLEAGDH</sequence>